<keyword evidence="4" id="KW-0378">Hydrolase</keyword>
<dbReference type="PANTHER" id="PTHR11409">
    <property type="entry name" value="ADENOSINE DEAMINASE"/>
    <property type="match status" value="1"/>
</dbReference>
<evidence type="ECO:0000256" key="6">
    <source>
        <dbReference type="ARBA" id="ARBA00023080"/>
    </source>
</evidence>
<dbReference type="Gene3D" id="3.20.20.140">
    <property type="entry name" value="Metal-dependent hydrolases"/>
    <property type="match status" value="1"/>
</dbReference>
<keyword evidence="3" id="KW-0479">Metal-binding</keyword>
<proteinExistence type="inferred from homology"/>
<dbReference type="GO" id="GO:0009117">
    <property type="term" value="P:nucleotide metabolic process"/>
    <property type="evidence" value="ECO:0007669"/>
    <property type="project" value="UniProtKB-KW"/>
</dbReference>
<name>A0A1A9W708_9MUSC</name>
<evidence type="ECO:0000313" key="10">
    <source>
        <dbReference type="Proteomes" id="UP000091820"/>
    </source>
</evidence>
<dbReference type="EnsemblMetazoa" id="GBRI008467-RA">
    <property type="protein sequence ID" value="GBRI008467-PA"/>
    <property type="gene ID" value="GBRI008467"/>
</dbReference>
<dbReference type="InterPro" id="IPR001365">
    <property type="entry name" value="A_deaminase_dom"/>
</dbReference>
<dbReference type="Pfam" id="PF00962">
    <property type="entry name" value="A_deaminase"/>
    <property type="match status" value="1"/>
</dbReference>
<evidence type="ECO:0000256" key="4">
    <source>
        <dbReference type="ARBA" id="ARBA00022801"/>
    </source>
</evidence>
<dbReference type="PANTHER" id="PTHR11409:SF42">
    <property type="entry name" value="ADENOSINE DEAMINASE-LIKE PROTEIN"/>
    <property type="match status" value="1"/>
</dbReference>
<evidence type="ECO:0000256" key="2">
    <source>
        <dbReference type="ARBA" id="ARBA00006676"/>
    </source>
</evidence>
<dbReference type="GO" id="GO:0006154">
    <property type="term" value="P:adenosine catabolic process"/>
    <property type="evidence" value="ECO:0007669"/>
    <property type="project" value="TreeGrafter"/>
</dbReference>
<keyword evidence="5" id="KW-0862">Zinc</keyword>
<dbReference type="InterPro" id="IPR006330">
    <property type="entry name" value="Ado/ade_deaminase"/>
</dbReference>
<keyword evidence="6" id="KW-0546">Nucleotide metabolism</keyword>
<dbReference type="SUPFAM" id="SSF51556">
    <property type="entry name" value="Metallo-dependent hydrolases"/>
    <property type="match status" value="1"/>
</dbReference>
<reference evidence="9" key="2">
    <citation type="submission" date="2020-05" db="UniProtKB">
        <authorList>
            <consortium name="EnsemblMetazoa"/>
        </authorList>
    </citation>
    <scope>IDENTIFICATION</scope>
    <source>
        <strain evidence="9">IAEA</strain>
    </source>
</reference>
<dbReference type="AlphaFoldDB" id="A0A1A9W708"/>
<evidence type="ECO:0000256" key="7">
    <source>
        <dbReference type="ARBA" id="ARBA00048787"/>
    </source>
</evidence>
<comment type="similarity">
    <text evidence="2">Belongs to the metallo-dependent hydrolases superfamily. Adenosine and AMP deaminases family.</text>
</comment>
<evidence type="ECO:0000313" key="9">
    <source>
        <dbReference type="EnsemblMetazoa" id="GBRI008467-PA"/>
    </source>
</evidence>
<evidence type="ECO:0000256" key="1">
    <source>
        <dbReference type="ARBA" id="ARBA00001947"/>
    </source>
</evidence>
<reference evidence="10" key="1">
    <citation type="submission" date="2014-03" db="EMBL/GenBank/DDBJ databases">
        <authorList>
            <person name="Aksoy S."/>
            <person name="Warren W."/>
            <person name="Wilson R.K."/>
        </authorList>
    </citation>
    <scope>NUCLEOTIDE SEQUENCE [LARGE SCALE GENOMIC DNA]</scope>
    <source>
        <strain evidence="10">IAEA</strain>
    </source>
</reference>
<dbReference type="CDD" id="cd00443">
    <property type="entry name" value="ADA_AMPD"/>
    <property type="match status" value="1"/>
</dbReference>
<organism evidence="9 10">
    <name type="scientific">Glossina brevipalpis</name>
    <dbReference type="NCBI Taxonomy" id="37001"/>
    <lineage>
        <taxon>Eukaryota</taxon>
        <taxon>Metazoa</taxon>
        <taxon>Ecdysozoa</taxon>
        <taxon>Arthropoda</taxon>
        <taxon>Hexapoda</taxon>
        <taxon>Insecta</taxon>
        <taxon>Pterygota</taxon>
        <taxon>Neoptera</taxon>
        <taxon>Endopterygota</taxon>
        <taxon>Diptera</taxon>
        <taxon>Brachycera</taxon>
        <taxon>Muscomorpha</taxon>
        <taxon>Hippoboscoidea</taxon>
        <taxon>Glossinidae</taxon>
        <taxon>Glossina</taxon>
    </lineage>
</organism>
<dbReference type="GO" id="GO:0004000">
    <property type="term" value="F:adenosine deaminase activity"/>
    <property type="evidence" value="ECO:0007669"/>
    <property type="project" value="TreeGrafter"/>
</dbReference>
<protein>
    <recommendedName>
        <fullName evidence="8">Adenosine deaminase domain-containing protein</fullName>
    </recommendedName>
</protein>
<sequence length="344" mass="39424">MMEDFLQHLPKVELHAHLHGSLCIKSIHELGILLYGENTPEFLELSEKFIEFDKKDDLRKCFHRFTFMHELTANRKGLEAATDLVIRDFSRDNVVYLELRSTPRSFAGMSRRDYLEILVKAIESSQKAYNIIVKLLISIDRSQSIEVAEEIVSLAEETKNKYPNIVKGLDLSGDPFKGTFDSFQPLLKKAKDAQLSLALHCAEIDNQKETQEMLDFGFQRCGHGTFLNEKQLLQCAEENVTIECCLTSNVKCATVKSYDSHHFRNIFRNTKCKVVLCTDDCGVFDSTLTQEYLKGVEFYQLSKDDIQRLSMNAIETSFAGDEEKASIKKKVLEYLQKNSDNSEE</sequence>
<dbReference type="GO" id="GO:0046872">
    <property type="term" value="F:metal ion binding"/>
    <property type="evidence" value="ECO:0007669"/>
    <property type="project" value="UniProtKB-KW"/>
</dbReference>
<comment type="cofactor">
    <cofactor evidence="1">
        <name>Zn(2+)</name>
        <dbReference type="ChEBI" id="CHEBI:29105"/>
    </cofactor>
</comment>
<evidence type="ECO:0000256" key="3">
    <source>
        <dbReference type="ARBA" id="ARBA00022723"/>
    </source>
</evidence>
<evidence type="ECO:0000256" key="5">
    <source>
        <dbReference type="ARBA" id="ARBA00022833"/>
    </source>
</evidence>
<comment type="catalytic activity">
    <reaction evidence="7">
        <text>N(6)-methyl-AMP + H2O + H(+) = IMP + methylamine</text>
        <dbReference type="Rhea" id="RHEA:16001"/>
        <dbReference type="ChEBI" id="CHEBI:15377"/>
        <dbReference type="ChEBI" id="CHEBI:15378"/>
        <dbReference type="ChEBI" id="CHEBI:58053"/>
        <dbReference type="ChEBI" id="CHEBI:59338"/>
        <dbReference type="ChEBI" id="CHEBI:144842"/>
    </reaction>
    <physiologicalReaction direction="left-to-right" evidence="7">
        <dbReference type="Rhea" id="RHEA:16002"/>
    </physiologicalReaction>
</comment>
<accession>A0A1A9W708</accession>
<feature type="domain" description="Adenosine deaminase" evidence="8">
    <location>
        <begin position="10"/>
        <end position="333"/>
    </location>
</feature>
<dbReference type="STRING" id="37001.A0A1A9W708"/>
<keyword evidence="10" id="KW-1185">Reference proteome</keyword>
<dbReference type="VEuPathDB" id="VectorBase:GBRI008467"/>
<evidence type="ECO:0000259" key="8">
    <source>
        <dbReference type="Pfam" id="PF00962"/>
    </source>
</evidence>
<dbReference type="GO" id="GO:0046103">
    <property type="term" value="P:inosine biosynthetic process"/>
    <property type="evidence" value="ECO:0007669"/>
    <property type="project" value="TreeGrafter"/>
</dbReference>
<dbReference type="Proteomes" id="UP000091820">
    <property type="component" value="Unassembled WGS sequence"/>
</dbReference>
<dbReference type="InterPro" id="IPR032466">
    <property type="entry name" value="Metal_Hydrolase"/>
</dbReference>